<sequence>MKLNKITFFLFLIGICSNVFSQQEKIIYLDFNKNLDSVKIIYKKHNDSLTFVSFRFSKKIPKEEYRYQLSFKEGEITKGIEATHIDFEPGIINLRYYSDILKFYNCGELNINKQNIISYTDFLETKFSSFLNLLYDADKVFFILKKENKIYEVKVSPY</sequence>
<accession>A0A1L3JKR0</accession>
<keyword evidence="2" id="KW-1185">Reference proteome</keyword>
<dbReference type="EMBL" id="CP018155">
    <property type="protein sequence ID" value="APG65740.1"/>
    <property type="molecule type" value="Genomic_DNA"/>
</dbReference>
<evidence type="ECO:0000313" key="1">
    <source>
        <dbReference type="EMBL" id="APG65740.1"/>
    </source>
</evidence>
<dbReference type="KEGG" id="ten:LPB136_10350"/>
<proteinExistence type="predicted"/>
<protein>
    <submittedName>
        <fullName evidence="1">Uncharacterized protein</fullName>
    </submittedName>
</protein>
<dbReference type="RefSeq" id="WP_072556264.1">
    <property type="nucleotide sequence ID" value="NZ_CP018155.1"/>
</dbReference>
<name>A0A1L3JKR0_9FLAO</name>
<reference evidence="1 2" key="1">
    <citation type="submission" date="2016-11" db="EMBL/GenBank/DDBJ databases">
        <title>Tenacibaculum sp. LPB0136, isolated from marine environment.</title>
        <authorList>
            <person name="Kim E."/>
            <person name="Yi H."/>
        </authorList>
    </citation>
    <scope>NUCLEOTIDE SEQUENCE [LARGE SCALE GENOMIC DNA]</scope>
    <source>
        <strain evidence="1 2">LPB0136</strain>
    </source>
</reference>
<dbReference type="OrthoDB" id="10016021at2"/>
<organism evidence="1 2">
    <name type="scientific">Tenacibaculum todarodis</name>
    <dbReference type="NCBI Taxonomy" id="1850252"/>
    <lineage>
        <taxon>Bacteria</taxon>
        <taxon>Pseudomonadati</taxon>
        <taxon>Bacteroidota</taxon>
        <taxon>Flavobacteriia</taxon>
        <taxon>Flavobacteriales</taxon>
        <taxon>Flavobacteriaceae</taxon>
        <taxon>Tenacibaculum</taxon>
    </lineage>
</organism>
<dbReference type="Proteomes" id="UP000181898">
    <property type="component" value="Chromosome"/>
</dbReference>
<dbReference type="STRING" id="1850252.LPB136_10350"/>
<dbReference type="AlphaFoldDB" id="A0A1L3JKR0"/>
<evidence type="ECO:0000313" key="2">
    <source>
        <dbReference type="Proteomes" id="UP000181898"/>
    </source>
</evidence>
<gene>
    <name evidence="1" type="ORF">LPB136_10350</name>
</gene>